<evidence type="ECO:0000259" key="7">
    <source>
        <dbReference type="Pfam" id="PF00384"/>
    </source>
</evidence>
<evidence type="ECO:0000256" key="4">
    <source>
        <dbReference type="ARBA" id="ARBA00022723"/>
    </source>
</evidence>
<dbReference type="GO" id="GO:0030151">
    <property type="term" value="F:molybdenum ion binding"/>
    <property type="evidence" value="ECO:0007669"/>
    <property type="project" value="TreeGrafter"/>
</dbReference>
<dbReference type="GO" id="GO:0043546">
    <property type="term" value="F:molybdopterin cofactor binding"/>
    <property type="evidence" value="ECO:0007669"/>
    <property type="project" value="InterPro"/>
</dbReference>
<feature type="domain" description="Molybdopterin dinucleotide-binding" evidence="8">
    <location>
        <begin position="633"/>
        <end position="752"/>
    </location>
</feature>
<dbReference type="InterPro" id="IPR041954">
    <property type="entry name" value="CT_DMSOR/BSOR/TMAOR"/>
</dbReference>
<gene>
    <name evidence="10" type="ORF">FAZ97_15455</name>
</gene>
<keyword evidence="11" id="KW-1185">Reference proteome</keyword>
<sequence>MGRKSALNSGRRFQTASHWGAYTVEVAGGRIVGVEPFKDDPHPSALIAGLVEMVHSPLRVTCPHIRRGYLQRRKASRGARGTEPFVPVSWDVALSLVEEGLREAISLHGNESIYGGSYGWASAGRLHHAPSVLKRFLGLIGGYVDKRGNHSFGAAMHIAPYVIGRSDITSLVMPWRAIADHAQQVVLFGGMHEKNMQVDAGGAVLHESSEWISRAARRSVRFVNVSPAREDTPAALDPEWLPIVPNTDVAMMLGLAHTLIDEGLHCVEFLQRYCVGFDALRDYLVGLEDGIVKDANWASSICGVDSQTIRQLARSMATKRTLICVSWSVQRAEHGEQPIWMAIALASMLGQIGRPGCGFSIGIGAVNGNAVERPARIPRPTMPLGDNPVKIAVPIGRVADMLLHPGAVIEYDGAQLTLPDIKIVYSAGGNPFHHNANLNRFVEAWRRPDLVVVNEPWWNPAARFADIVLPSTTTLERNDILAADMQRHYLAMYQALPPFAHARNDYDIFLELADRFGCGDAYTEGRSEMQWLCKMYTDARARAIERGYAPPEFDEFWEVGRYAFPNDACCDAPLMFEEFRRDPAAHRLGTPSGKIELYSATIEKYAYPDCPPHPSWLEPTEWRGAEIAGRFPLHLLSHQPATRLHSQLDPSSLSRASKRDGREVLTMHPRDAISRQLADGDLVVAFNERGSFVASLRISDHLRAGVVQIATGAWFDPAEPGSPRSLEKHGNPNAVTSDRGASRLSQSSTSQTVLVDVVRCEVPPPVTAFCPPRFADGSADLTFH</sequence>
<dbReference type="Gene3D" id="3.40.50.740">
    <property type="match status" value="1"/>
</dbReference>
<dbReference type="KEGG" id="pacp:FAZ97_15455"/>
<dbReference type="CDD" id="cd02793">
    <property type="entry name" value="MopB_CT_DMSOR-BSOR-TMAOR"/>
    <property type="match status" value="1"/>
</dbReference>
<evidence type="ECO:0000259" key="9">
    <source>
        <dbReference type="Pfam" id="PF18364"/>
    </source>
</evidence>
<dbReference type="OrthoDB" id="9815647at2"/>
<dbReference type="GO" id="GO:0009061">
    <property type="term" value="P:anaerobic respiration"/>
    <property type="evidence" value="ECO:0007669"/>
    <property type="project" value="TreeGrafter"/>
</dbReference>
<evidence type="ECO:0000256" key="6">
    <source>
        <dbReference type="SAM" id="MobiDB-lite"/>
    </source>
</evidence>
<organism evidence="10 11">
    <name type="scientific">Paraburkholderia acidiphila</name>
    <dbReference type="NCBI Taxonomy" id="2571747"/>
    <lineage>
        <taxon>Bacteria</taxon>
        <taxon>Pseudomonadati</taxon>
        <taxon>Pseudomonadota</taxon>
        <taxon>Betaproteobacteria</taxon>
        <taxon>Burkholderiales</taxon>
        <taxon>Burkholderiaceae</taxon>
        <taxon>Paraburkholderia</taxon>
    </lineage>
</organism>
<proteinExistence type="inferred from homology"/>
<evidence type="ECO:0000256" key="3">
    <source>
        <dbReference type="ARBA" id="ARBA00022505"/>
    </source>
</evidence>
<dbReference type="Pfam" id="PF01568">
    <property type="entry name" value="Molydop_binding"/>
    <property type="match status" value="1"/>
</dbReference>
<dbReference type="PANTHER" id="PTHR43742:SF10">
    <property type="entry name" value="TRIMETHYLAMINE-N-OXIDE REDUCTASE 2"/>
    <property type="match status" value="1"/>
</dbReference>
<dbReference type="InterPro" id="IPR041460">
    <property type="entry name" value="Molybdopterin_N"/>
</dbReference>
<feature type="region of interest" description="Disordered" evidence="6">
    <location>
        <begin position="718"/>
        <end position="748"/>
    </location>
</feature>
<dbReference type="AlphaFoldDB" id="A0A7Z2GA58"/>
<dbReference type="GO" id="GO:0016491">
    <property type="term" value="F:oxidoreductase activity"/>
    <property type="evidence" value="ECO:0007669"/>
    <property type="project" value="UniProtKB-KW"/>
</dbReference>
<dbReference type="EMBL" id="CP046910">
    <property type="protein sequence ID" value="QGZ58008.1"/>
    <property type="molecule type" value="Genomic_DNA"/>
</dbReference>
<protein>
    <submittedName>
        <fullName evidence="10">Molybdopterin-dependent oxidoreductase</fullName>
    </submittedName>
</protein>
<dbReference type="GO" id="GO:0030288">
    <property type="term" value="C:outer membrane-bounded periplasmic space"/>
    <property type="evidence" value="ECO:0007669"/>
    <property type="project" value="TreeGrafter"/>
</dbReference>
<feature type="domain" description="Molybdopterin oxidoreductase" evidence="7">
    <location>
        <begin position="59"/>
        <end position="515"/>
    </location>
</feature>
<name>A0A7Z2GA58_9BURK</name>
<dbReference type="InterPro" id="IPR009010">
    <property type="entry name" value="Asp_de-COase-like_dom_sf"/>
</dbReference>
<comment type="cofactor">
    <cofactor evidence="1">
        <name>Mo-bis(molybdopterin guanine dinucleotide)</name>
        <dbReference type="ChEBI" id="CHEBI:60539"/>
    </cofactor>
</comment>
<dbReference type="Pfam" id="PF00384">
    <property type="entry name" value="Molybdopterin"/>
    <property type="match status" value="1"/>
</dbReference>
<dbReference type="SUPFAM" id="SSF53706">
    <property type="entry name" value="Formate dehydrogenase/DMSO reductase, domains 1-3"/>
    <property type="match status" value="1"/>
</dbReference>
<dbReference type="Gene3D" id="2.40.40.20">
    <property type="match status" value="1"/>
</dbReference>
<dbReference type="InterPro" id="IPR006657">
    <property type="entry name" value="MoPterin_dinucl-bd_dom"/>
</dbReference>
<reference evidence="10 11" key="1">
    <citation type="submission" date="2019-12" db="EMBL/GenBank/DDBJ databases">
        <title>Paraburkholderia acidiphila 7Q-K02 sp. nov and Paraburkholderia acidisoli DHF22 sp. nov., two strains isolated from forest soil.</title>
        <authorList>
            <person name="Gao Z."/>
            <person name="Qiu L."/>
        </authorList>
    </citation>
    <scope>NUCLEOTIDE SEQUENCE [LARGE SCALE GENOMIC DNA]</scope>
    <source>
        <strain evidence="10 11">7Q-K02</strain>
    </source>
</reference>
<evidence type="ECO:0000256" key="5">
    <source>
        <dbReference type="ARBA" id="ARBA00023002"/>
    </source>
</evidence>
<dbReference type="Gene3D" id="3.90.55.10">
    <property type="entry name" value="Dimethylsulfoxide Reductase, domain 3"/>
    <property type="match status" value="1"/>
</dbReference>
<dbReference type="Proteomes" id="UP000434209">
    <property type="component" value="Chromosome 2"/>
</dbReference>
<keyword evidence="5" id="KW-0560">Oxidoreductase</keyword>
<evidence type="ECO:0000256" key="2">
    <source>
        <dbReference type="ARBA" id="ARBA00010312"/>
    </source>
</evidence>
<keyword evidence="3" id="KW-0500">Molybdenum</keyword>
<dbReference type="InterPro" id="IPR050612">
    <property type="entry name" value="Prok_Mopterin_Oxidored"/>
</dbReference>
<comment type="similarity">
    <text evidence="2">Belongs to the prokaryotic molybdopterin-containing oxidoreductase family.</text>
</comment>
<accession>A0A7Z2GA58</accession>
<keyword evidence="4" id="KW-0479">Metal-binding</keyword>
<evidence type="ECO:0000313" key="11">
    <source>
        <dbReference type="Proteomes" id="UP000434209"/>
    </source>
</evidence>
<dbReference type="InterPro" id="IPR006656">
    <property type="entry name" value="Mopterin_OxRdtase"/>
</dbReference>
<evidence type="ECO:0000259" key="8">
    <source>
        <dbReference type="Pfam" id="PF01568"/>
    </source>
</evidence>
<evidence type="ECO:0000256" key="1">
    <source>
        <dbReference type="ARBA" id="ARBA00001942"/>
    </source>
</evidence>
<dbReference type="SUPFAM" id="SSF50692">
    <property type="entry name" value="ADC-like"/>
    <property type="match status" value="1"/>
</dbReference>
<dbReference type="Gene3D" id="3.40.228.10">
    <property type="entry name" value="Dimethylsulfoxide Reductase, domain 2"/>
    <property type="match status" value="1"/>
</dbReference>
<dbReference type="Pfam" id="PF18364">
    <property type="entry name" value="Molybdopterin_N"/>
    <property type="match status" value="1"/>
</dbReference>
<feature type="domain" description="Molybdopterin oxidoreductase N-terminal" evidence="9">
    <location>
        <begin position="15"/>
        <end position="55"/>
    </location>
</feature>
<dbReference type="PANTHER" id="PTHR43742">
    <property type="entry name" value="TRIMETHYLAMINE-N-OXIDE REDUCTASE"/>
    <property type="match status" value="1"/>
</dbReference>
<evidence type="ECO:0000313" key="10">
    <source>
        <dbReference type="EMBL" id="QGZ58008.1"/>
    </source>
</evidence>
<dbReference type="GO" id="GO:0009055">
    <property type="term" value="F:electron transfer activity"/>
    <property type="evidence" value="ECO:0007669"/>
    <property type="project" value="TreeGrafter"/>
</dbReference>